<dbReference type="EC" id="2.7.13.3" evidence="1"/>
<name>A0ACC7NVJ7_9BACL</name>
<keyword evidence="1" id="KW-0418">Kinase</keyword>
<protein>
    <submittedName>
        <fullName evidence="1">Sensor histidine kinase</fullName>
        <ecNumber evidence="1">2.7.13.3</ecNumber>
    </submittedName>
</protein>
<reference evidence="1" key="1">
    <citation type="submission" date="2024-12" db="EMBL/GenBank/DDBJ databases">
        <authorList>
            <person name="Wu N."/>
        </authorList>
    </citation>
    <scope>NUCLEOTIDE SEQUENCE</scope>
    <source>
        <strain evidence="1">P15</strain>
    </source>
</reference>
<sequence>MKTLTSKMATSLKWKLTVMFFSVILLIVIAIAVFSYEESSRSIKSDIERFSTQILKESNLNLERYFREYEQFLANMAASSSYRQWLKANEVSERINAFNSLKDNYIHSFATMHPEILSVTILNKNGNENSYTLEREPALRYDYSMKNEVWMPGITISKEMTMLLSSNENYVELGNDSISDTIITIVKKYEFTSDLHGYIKMDIAPRPIQAILSETKMDANGIGLIVDEQGMLIASTDSEHAAGLLPSLLANGLSASGEGSFFLKDSSQMVTYRSIAKTDWRIVSVVPWHAVARSIYRVKNATILIALIGLAVGMVLVVLVSESSTRRLKKLRGVMSQTGLNNLEVRVDIEGRDEIADVSRVYNKMLDNLESSLKELNQSRTSRQEAVLSALQSQINSHFLYNALESIKFMAYLANQDDIVKTTLALSDMLRYVSNYRNTCVPLQQEIQYVANYLHIMQTQYGEELTYEIIQGAGTNEIFCLKAVIQPIVENSIRYGLEQTGQQLFVRIETALTPEDYLMIRICDTGPGFNGETLARLKDKLQQNNAGAHYRQLSNIGLLNVHYRLRVYYEDEQAGITISNRMDHHGAEVIITLPNRPAKEGESVHEPNLDCG</sequence>
<evidence type="ECO:0000313" key="2">
    <source>
        <dbReference type="Proteomes" id="UP001631969"/>
    </source>
</evidence>
<dbReference type="Proteomes" id="UP001631969">
    <property type="component" value="Unassembled WGS sequence"/>
</dbReference>
<dbReference type="EMBL" id="JBJURJ010000004">
    <property type="protein sequence ID" value="MFM9328044.1"/>
    <property type="molecule type" value="Genomic_DNA"/>
</dbReference>
<accession>A0ACC7NVJ7</accession>
<proteinExistence type="predicted"/>
<organism evidence="1 2">
    <name type="scientific">Paenibacillus mesotrionivorans</name>
    <dbReference type="NCBI Taxonomy" id="3160968"/>
    <lineage>
        <taxon>Bacteria</taxon>
        <taxon>Bacillati</taxon>
        <taxon>Bacillota</taxon>
        <taxon>Bacilli</taxon>
        <taxon>Bacillales</taxon>
        <taxon>Paenibacillaceae</taxon>
        <taxon>Paenibacillus</taxon>
    </lineage>
</organism>
<keyword evidence="2" id="KW-1185">Reference proteome</keyword>
<evidence type="ECO:0000313" key="1">
    <source>
        <dbReference type="EMBL" id="MFM9328044.1"/>
    </source>
</evidence>
<keyword evidence="1" id="KW-0808">Transferase</keyword>
<gene>
    <name evidence="1" type="ORF">ACI1P1_07095</name>
</gene>
<comment type="caution">
    <text evidence="1">The sequence shown here is derived from an EMBL/GenBank/DDBJ whole genome shotgun (WGS) entry which is preliminary data.</text>
</comment>